<gene>
    <name evidence="2" type="ORF">N4264_02130</name>
</gene>
<dbReference type="EMBL" id="CP104694">
    <property type="protein sequence ID" value="UXI68473.1"/>
    <property type="molecule type" value="Genomic_DNA"/>
</dbReference>
<dbReference type="RefSeq" id="WP_261695433.1">
    <property type="nucleotide sequence ID" value="NZ_CP104694.1"/>
</dbReference>
<protein>
    <recommendedName>
        <fullName evidence="4">Tetratricopeptide repeat protein</fullName>
    </recommendedName>
</protein>
<evidence type="ECO:0000313" key="2">
    <source>
        <dbReference type="EMBL" id="UXI68473.1"/>
    </source>
</evidence>
<feature type="chain" id="PRO_5047233813" description="Tetratricopeptide repeat protein" evidence="1">
    <location>
        <begin position="35"/>
        <end position="336"/>
    </location>
</feature>
<accession>A0ABY6BGN3</accession>
<evidence type="ECO:0000256" key="1">
    <source>
        <dbReference type="SAM" id="SignalP"/>
    </source>
</evidence>
<evidence type="ECO:0000313" key="3">
    <source>
        <dbReference type="Proteomes" id="UP001064632"/>
    </source>
</evidence>
<evidence type="ECO:0008006" key="4">
    <source>
        <dbReference type="Google" id="ProtNLM"/>
    </source>
</evidence>
<name>A0ABY6BGN3_9GAMM</name>
<keyword evidence="1" id="KW-0732">Signal</keyword>
<dbReference type="Proteomes" id="UP001064632">
    <property type="component" value="Chromosome"/>
</dbReference>
<feature type="signal peptide" evidence="1">
    <location>
        <begin position="1"/>
        <end position="34"/>
    </location>
</feature>
<sequence length="336" mass="36599">MSASLLNARCRLWSGLCLSVGVLLATTGSVTATAMDIAAGSVESADATDWEQLRCELQQRLSVDSRPVQQASSLYLRSISECPGTDPAEDEIALAILLAGTEPDDTNLQWIAARVLLRQRGADKRVIPFLQQLAEREPDNGAAWLILAEAAQRGGNAPVAAMAYERMAGSTRFDAHRVEWIRGVLAAASADPDHRAAYEALTDLRQAEVFLDSSVAMAGEPFYLLNVTCRNPTAEEVRKTCSGAARPLTRSNTVIDRIIGTGIQARMGSQTADEAEEHRTLRWQFKLLNTLSRADQKARNDEFLATGDEIASMKRALERAGKSLVPPPDWVPRQAQ</sequence>
<reference evidence="2" key="1">
    <citation type="submission" date="2022-09" db="EMBL/GenBank/DDBJ databases">
        <title>Tahibacter sp. nov., isolated from a fresh water.</title>
        <authorList>
            <person name="Baek J.H."/>
            <person name="Lee J.K."/>
            <person name="Kim J.M."/>
            <person name="Jeon C.O."/>
        </authorList>
    </citation>
    <scope>NUCLEOTIDE SEQUENCE</scope>
    <source>
        <strain evidence="2">W38</strain>
    </source>
</reference>
<proteinExistence type="predicted"/>
<keyword evidence="3" id="KW-1185">Reference proteome</keyword>
<organism evidence="2 3">
    <name type="scientific">Tahibacter amnicola</name>
    <dbReference type="NCBI Taxonomy" id="2976241"/>
    <lineage>
        <taxon>Bacteria</taxon>
        <taxon>Pseudomonadati</taxon>
        <taxon>Pseudomonadota</taxon>
        <taxon>Gammaproteobacteria</taxon>
        <taxon>Lysobacterales</taxon>
        <taxon>Rhodanobacteraceae</taxon>
        <taxon>Tahibacter</taxon>
    </lineage>
</organism>